<proteinExistence type="predicted"/>
<dbReference type="RefSeq" id="XP_003073630.1">
    <property type="nucleotide sequence ID" value="XM_003073584.1"/>
</dbReference>
<evidence type="ECO:0000313" key="3">
    <source>
        <dbReference type="Proteomes" id="UP000002313"/>
    </source>
</evidence>
<evidence type="ECO:0000256" key="1">
    <source>
        <dbReference type="SAM" id="Coils"/>
    </source>
</evidence>
<dbReference type="Proteomes" id="UP000002313">
    <property type="component" value="Chromosome IX"/>
</dbReference>
<dbReference type="EMBL" id="CP001950">
    <property type="protein sequence ID" value="ADM12270.1"/>
    <property type="molecule type" value="Genomic_DNA"/>
</dbReference>
<evidence type="ECO:0000313" key="2">
    <source>
        <dbReference type="EMBL" id="ADM12270.1"/>
    </source>
</evidence>
<protein>
    <submittedName>
        <fullName evidence="2">Uncharacterized protein</fullName>
    </submittedName>
</protein>
<keyword evidence="3" id="KW-1185">Reference proteome</keyword>
<dbReference type="GeneID" id="9698462"/>
<dbReference type="GO" id="GO:0006364">
    <property type="term" value="P:rRNA processing"/>
    <property type="evidence" value="ECO:0007669"/>
    <property type="project" value="InterPro"/>
</dbReference>
<dbReference type="VEuPathDB" id="MicrosporidiaDB:Eint_091420"/>
<keyword evidence="1" id="KW-0175">Coiled coil</keyword>
<dbReference type="GO" id="GO:0032040">
    <property type="term" value="C:small-subunit processome"/>
    <property type="evidence" value="ECO:0007669"/>
    <property type="project" value="InterPro"/>
</dbReference>
<accession>E0S905</accession>
<sequence>MREKMYRERRQPKNRRMYGRLEKKKDLVKRLSKIGKQKEEIRRAKEEIKNKSGQEYFFGYYSVERNGANIYKIDRPTLEELRKMKAYVDNEIQRSRMKLERYIPRPCGTHIKFEEDSSSKNDTDIGFEHNEETRKEFEKYLEDLIGKRREIQERIDELKNQKI</sequence>
<dbReference type="HOGENOM" id="CLU_1635364_0_0_1"/>
<dbReference type="InterPro" id="IPR007144">
    <property type="entry name" value="SSU_processome_Utp11"/>
</dbReference>
<reference evidence="2 3" key="2">
    <citation type="journal article" date="2012" name="Proc. Natl. Acad. Sci. U.S.A.">
        <title>Gain and loss of multiple functionally related, horizontally transferred genes in the reduced genomes of two microsporidian parasites.</title>
        <authorList>
            <person name="Pombert J.-F."/>
            <person name="Selman M."/>
            <person name="Burki F."/>
            <person name="Bardell F.T."/>
            <person name="Farinelli L."/>
            <person name="Solter L.F."/>
            <person name="Whitman D.W."/>
            <person name="Weiss L.M."/>
            <person name="Corradi N."/>
            <person name="Keeling P.J."/>
        </authorList>
    </citation>
    <scope>NUCLEOTIDE SEQUENCE [LARGE SCALE GENOMIC DNA]</scope>
    <source>
        <strain evidence="2 3">ATCC 50506</strain>
    </source>
</reference>
<gene>
    <name evidence="2" type="ORF">Eint_091420</name>
</gene>
<dbReference type="Pfam" id="PF03998">
    <property type="entry name" value="Utp11"/>
    <property type="match status" value="1"/>
</dbReference>
<dbReference type="OrthoDB" id="2192991at2759"/>
<reference evidence="2 3" key="1">
    <citation type="journal article" date="2010" name="Nat. Commun.">
        <title>The complete sequence of the smallest known nuclear genome from the microsporidian Encephalitozoon intestinalis.</title>
        <authorList>
            <person name="Corradi N."/>
            <person name="Pombert J.-F."/>
            <person name="Farinelli L."/>
            <person name="Didier E.S."/>
            <person name="Keeling P.J."/>
        </authorList>
    </citation>
    <scope>NUCLEOTIDE SEQUENCE [LARGE SCALE GENOMIC DNA]</scope>
    <source>
        <strain evidence="2 3">ATCC 50506</strain>
    </source>
</reference>
<name>E0S905_ENCIT</name>
<organism evidence="2 3">
    <name type="scientific">Encephalitozoon intestinalis (strain ATCC 50506)</name>
    <name type="common">Microsporidian parasite</name>
    <name type="synonym">Septata intestinalis</name>
    <dbReference type="NCBI Taxonomy" id="876142"/>
    <lineage>
        <taxon>Eukaryota</taxon>
        <taxon>Fungi</taxon>
        <taxon>Fungi incertae sedis</taxon>
        <taxon>Microsporidia</taxon>
        <taxon>Unikaryonidae</taxon>
        <taxon>Encephalitozoon</taxon>
    </lineage>
</organism>
<feature type="coiled-coil region" evidence="1">
    <location>
        <begin position="134"/>
        <end position="161"/>
    </location>
</feature>
<dbReference type="KEGG" id="ein:Eint_091420"/>
<dbReference type="AlphaFoldDB" id="E0S905"/>